<comment type="caution">
    <text evidence="1">The sequence shown here is derived from an EMBL/GenBank/DDBJ whole genome shotgun (WGS) entry which is preliminary data.</text>
</comment>
<proteinExistence type="predicted"/>
<name>A0A3M6VA81_9STRA</name>
<accession>A0A3M6VA81</accession>
<dbReference type="EMBL" id="QKXF01000653">
    <property type="protein sequence ID" value="RQM10113.1"/>
    <property type="molecule type" value="Genomic_DNA"/>
</dbReference>
<dbReference type="AlphaFoldDB" id="A0A3M6VA81"/>
<reference evidence="3 4" key="1">
    <citation type="submission" date="2018-06" db="EMBL/GenBank/DDBJ databases">
        <title>Comparative genomics of downy mildews reveals potential adaptations to biotrophy.</title>
        <authorList>
            <person name="Fletcher K."/>
            <person name="Klosterman S.J."/>
            <person name="Derevnina L."/>
            <person name="Martin F."/>
            <person name="Koike S."/>
            <person name="Reyes Chin-Wo S."/>
            <person name="Mou B."/>
            <person name="Michelmore R."/>
        </authorList>
    </citation>
    <scope>NUCLEOTIDE SEQUENCE [LARGE SCALE GENOMIC DNA]</scope>
    <source>
        <strain evidence="2 4">R13</strain>
        <strain evidence="1 3">R14</strain>
    </source>
</reference>
<dbReference type="Proteomes" id="UP000286097">
    <property type="component" value="Unassembled WGS sequence"/>
</dbReference>
<evidence type="ECO:0000313" key="2">
    <source>
        <dbReference type="EMBL" id="RQM10113.1"/>
    </source>
</evidence>
<dbReference type="EMBL" id="QLLG01000403">
    <property type="protein sequence ID" value="RMX63429.1"/>
    <property type="molecule type" value="Genomic_DNA"/>
</dbReference>
<dbReference type="Proteomes" id="UP000282087">
    <property type="component" value="Unassembled WGS sequence"/>
</dbReference>
<evidence type="ECO:0000313" key="1">
    <source>
        <dbReference type="EMBL" id="RMX63429.1"/>
    </source>
</evidence>
<keyword evidence="3" id="KW-1185">Reference proteome</keyword>
<sequence>MSLTGTGFDVAGAAVAGGEDVDSGKDEATADAVVADAVIAGSNVAEGAACGVVAGAGAKSGSYRQRYNEMGASRL</sequence>
<evidence type="ECO:0000313" key="3">
    <source>
        <dbReference type="Proteomes" id="UP000282087"/>
    </source>
</evidence>
<gene>
    <name evidence="2" type="ORF">DD237_005587</name>
    <name evidence="1" type="ORF">DD238_007187</name>
</gene>
<dbReference type="VEuPathDB" id="FungiDB:DD237_005587"/>
<protein>
    <submittedName>
        <fullName evidence="1">Uncharacterized protein</fullName>
    </submittedName>
</protein>
<evidence type="ECO:0000313" key="4">
    <source>
        <dbReference type="Proteomes" id="UP000286097"/>
    </source>
</evidence>
<organism evidence="1 3">
    <name type="scientific">Peronospora effusa</name>
    <dbReference type="NCBI Taxonomy" id="542832"/>
    <lineage>
        <taxon>Eukaryota</taxon>
        <taxon>Sar</taxon>
        <taxon>Stramenopiles</taxon>
        <taxon>Oomycota</taxon>
        <taxon>Peronosporomycetes</taxon>
        <taxon>Peronosporales</taxon>
        <taxon>Peronosporaceae</taxon>
        <taxon>Peronospora</taxon>
    </lineage>
</organism>